<dbReference type="GeneID" id="33324591"/>
<proteinExistence type="predicted"/>
<organism evidence="2 3">
    <name type="scientific">Thermococcus celer Vu 13 = JCM 8558</name>
    <dbReference type="NCBI Taxonomy" id="1293037"/>
    <lineage>
        <taxon>Archaea</taxon>
        <taxon>Methanobacteriati</taxon>
        <taxon>Methanobacteriota</taxon>
        <taxon>Thermococci</taxon>
        <taxon>Thermococcales</taxon>
        <taxon>Thermococcaceae</taxon>
        <taxon>Thermococcus</taxon>
    </lineage>
</organism>
<sequence>MLETFTIEELAQAYNISADKLIEILEKDYGIKASKNELLEVVMANNGYARGDFKYILEEAILKAKEG</sequence>
<dbReference type="KEGG" id="tce:A3L02_07480"/>
<feature type="domain" description="Translation initiation factor IF-2 N-terminal" evidence="1">
    <location>
        <begin position="5"/>
        <end position="40"/>
    </location>
</feature>
<dbReference type="AlphaFoldDB" id="A0A218P3A7"/>
<dbReference type="RefSeq" id="WP_054834051.1">
    <property type="nucleotide sequence ID" value="NZ_CP014854.1"/>
</dbReference>
<dbReference type="OrthoDB" id="102110at2157"/>
<accession>A0A218P3A7</accession>
<dbReference type="EMBL" id="CP014854">
    <property type="protein sequence ID" value="ASI99406.1"/>
    <property type="molecule type" value="Genomic_DNA"/>
</dbReference>
<evidence type="ECO:0000259" key="1">
    <source>
        <dbReference type="Pfam" id="PF04760"/>
    </source>
</evidence>
<dbReference type="Pfam" id="PF04760">
    <property type="entry name" value="IF2_N"/>
    <property type="match status" value="1"/>
</dbReference>
<evidence type="ECO:0000313" key="2">
    <source>
        <dbReference type="EMBL" id="ASI99406.1"/>
    </source>
</evidence>
<dbReference type="Proteomes" id="UP000197156">
    <property type="component" value="Chromosome"/>
</dbReference>
<name>A0A218P3A7_THECE</name>
<reference evidence="2 3" key="1">
    <citation type="submission" date="2016-03" db="EMBL/GenBank/DDBJ databases">
        <title>Complete genome sequence of Thermococcus celer.</title>
        <authorList>
            <person name="Oger P.M."/>
        </authorList>
    </citation>
    <scope>NUCLEOTIDE SEQUENCE [LARGE SCALE GENOMIC DNA]</scope>
    <source>
        <strain evidence="2 3">Vu 13</strain>
    </source>
</reference>
<evidence type="ECO:0000313" key="3">
    <source>
        <dbReference type="Proteomes" id="UP000197156"/>
    </source>
</evidence>
<protein>
    <recommendedName>
        <fullName evidence="1">Translation initiation factor IF-2 N-terminal domain-containing protein</fullName>
    </recommendedName>
</protein>
<keyword evidence="3" id="KW-1185">Reference proteome</keyword>
<dbReference type="InterPro" id="IPR006847">
    <property type="entry name" value="IF2_N"/>
</dbReference>
<gene>
    <name evidence="2" type="ORF">A3L02_07480</name>
</gene>